<gene>
    <name evidence="3" type="primary">amrB</name>
    <name evidence="3" type="ORF">EBB_23805</name>
</gene>
<accession>A0ABR9DK53</accession>
<dbReference type="Gene3D" id="3.40.830.10">
    <property type="entry name" value="LigB-like"/>
    <property type="match status" value="1"/>
</dbReference>
<evidence type="ECO:0000313" key="4">
    <source>
        <dbReference type="Proteomes" id="UP000641152"/>
    </source>
</evidence>
<name>A0ABR9DK53_9GAMM</name>
<organism evidence="3 4">
    <name type="scientific">Methylomonas fluvii</name>
    <dbReference type="NCBI Taxonomy" id="1854564"/>
    <lineage>
        <taxon>Bacteria</taxon>
        <taxon>Pseudomonadati</taxon>
        <taxon>Pseudomonadota</taxon>
        <taxon>Gammaproteobacteria</taxon>
        <taxon>Methylococcales</taxon>
        <taxon>Methylococcaceae</taxon>
        <taxon>Methylomonas</taxon>
    </lineage>
</organism>
<proteinExistence type="inferred from homology"/>
<evidence type="ECO:0000313" key="3">
    <source>
        <dbReference type="EMBL" id="MBD9363452.1"/>
    </source>
</evidence>
<dbReference type="CDD" id="cd07361">
    <property type="entry name" value="MEMO_like"/>
    <property type="match status" value="1"/>
</dbReference>
<keyword evidence="4" id="KW-1185">Reference proteome</keyword>
<dbReference type="HAMAP" id="MF_00055">
    <property type="entry name" value="MEMO1"/>
    <property type="match status" value="1"/>
</dbReference>
<evidence type="ECO:0000256" key="1">
    <source>
        <dbReference type="ARBA" id="ARBA00006315"/>
    </source>
</evidence>
<dbReference type="EMBL" id="JACXST010000003">
    <property type="protein sequence ID" value="MBD9363452.1"/>
    <property type="molecule type" value="Genomic_DNA"/>
</dbReference>
<dbReference type="PANTHER" id="PTHR11060">
    <property type="entry name" value="PROTEIN MEMO1"/>
    <property type="match status" value="1"/>
</dbReference>
<sequence>MNRKPAVAGQFYPAHPQQLHDAVSGYLQDVRPTGKVPKAMIVPHAGYVYSGPIAASAYARLKPAAATITRVVLIGPSHRVAFRGLAVSRTQAYTTPLGDVEVDKVAIETLLRLPFVEYIEQAHTLEHSLEVHLPFLQSVLQQFTLVPIVAGDASPEQVSQALELLWGGDDTLLVVSSDLSHYHDYDTAKRLDQATSRMIEQLQYNEICGEAACGKVPVNGLLKLLKQKGLSIKTIDLRNSGDTAGNKQQVVGYGAYVVD</sequence>
<comment type="similarity">
    <text evidence="1 2">Belongs to the MEMO1 family.</text>
</comment>
<dbReference type="PANTHER" id="PTHR11060:SF0">
    <property type="entry name" value="PROTEIN MEMO1"/>
    <property type="match status" value="1"/>
</dbReference>
<dbReference type="NCBIfam" id="TIGR04336">
    <property type="entry name" value="AmmeMemoSam_B"/>
    <property type="match status" value="1"/>
</dbReference>
<dbReference type="Proteomes" id="UP000641152">
    <property type="component" value="Unassembled WGS sequence"/>
</dbReference>
<dbReference type="Pfam" id="PF01875">
    <property type="entry name" value="Memo"/>
    <property type="match status" value="1"/>
</dbReference>
<comment type="caution">
    <text evidence="3">The sequence shown here is derived from an EMBL/GenBank/DDBJ whole genome shotgun (WGS) entry which is preliminary data.</text>
</comment>
<dbReference type="InterPro" id="IPR002737">
    <property type="entry name" value="MEMO1_fam"/>
</dbReference>
<protein>
    <recommendedName>
        <fullName evidence="2">MEMO1 family protein EBB_23805</fullName>
    </recommendedName>
</protein>
<dbReference type="RefSeq" id="WP_192396123.1">
    <property type="nucleotide sequence ID" value="NZ_CAJHIU010000003.1"/>
</dbReference>
<evidence type="ECO:0000256" key="2">
    <source>
        <dbReference type="HAMAP-Rule" id="MF_00055"/>
    </source>
</evidence>
<reference evidence="3 4" key="1">
    <citation type="submission" date="2020-09" db="EMBL/GenBank/DDBJ databases">
        <title>Methylomonas albis sp. nov. and Methylomonas fluvii sp. nov.: Two cold-adapted methanotrophs from the River Elbe and an amended description of Methylovulum psychrotolerans strain Eb1.</title>
        <authorList>
            <person name="Bussmann I.K."/>
            <person name="Klings K.-W."/>
            <person name="Warnstedt J."/>
            <person name="Hoppert M."/>
            <person name="Saborowski A."/>
            <person name="Horn F."/>
            <person name="Liebner S."/>
        </authorList>
    </citation>
    <scope>NUCLEOTIDE SEQUENCE [LARGE SCALE GENOMIC DNA]</scope>
    <source>
        <strain evidence="3 4">EbB</strain>
    </source>
</reference>